<comment type="similarity">
    <text evidence="2 7">Belongs to the bacterial ribosomal protein bL36 family.</text>
</comment>
<evidence type="ECO:0000256" key="1">
    <source>
        <dbReference type="ARBA" id="ARBA00004173"/>
    </source>
</evidence>
<evidence type="ECO:0000256" key="4">
    <source>
        <dbReference type="ARBA" id="ARBA00022980"/>
    </source>
</evidence>
<evidence type="ECO:0000256" key="3">
    <source>
        <dbReference type="ARBA" id="ARBA00022946"/>
    </source>
</evidence>
<dbReference type="GO" id="GO:0003735">
    <property type="term" value="F:structural constituent of ribosome"/>
    <property type="evidence" value="ECO:0007669"/>
    <property type="project" value="InterPro"/>
</dbReference>
<evidence type="ECO:0000256" key="5">
    <source>
        <dbReference type="ARBA" id="ARBA00023128"/>
    </source>
</evidence>
<dbReference type="InterPro" id="IPR052143">
    <property type="entry name" value="Mitoribosomal_bL36m"/>
</dbReference>
<dbReference type="Proteomes" id="UP000007060">
    <property type="component" value="Unassembled WGS sequence"/>
</dbReference>
<dbReference type="AlphaFoldDB" id="A6ZW70"/>
<accession>A6ZW70</accession>
<dbReference type="InterPro" id="IPR035977">
    <property type="entry name" value="Ribosomal_bL36_sp"/>
</dbReference>
<evidence type="ECO:0000256" key="7">
    <source>
        <dbReference type="RuleBase" id="RU000570"/>
    </source>
</evidence>
<proteinExistence type="inferred from homology"/>
<gene>
    <name evidence="8" type="ORF">SCY_5547</name>
</gene>
<evidence type="ECO:0000313" key="9">
    <source>
        <dbReference type="Proteomes" id="UP000007060"/>
    </source>
</evidence>
<comment type="caution">
    <text evidence="8">The sequence shown here is derived from an EMBL/GenBank/DDBJ whole genome shotgun (WGS) entry which is preliminary data.</text>
</comment>
<dbReference type="HAMAP" id="MF_00251">
    <property type="entry name" value="Ribosomal_bL36"/>
    <property type="match status" value="1"/>
</dbReference>
<dbReference type="SUPFAM" id="SSF57840">
    <property type="entry name" value="Ribosomal protein L36"/>
    <property type="match status" value="1"/>
</dbReference>
<organism evidence="8 9">
    <name type="scientific">Saccharomyces cerevisiae (strain YJM789)</name>
    <name type="common">Baker's yeast</name>
    <dbReference type="NCBI Taxonomy" id="307796"/>
    <lineage>
        <taxon>Eukaryota</taxon>
        <taxon>Fungi</taxon>
        <taxon>Dikarya</taxon>
        <taxon>Ascomycota</taxon>
        <taxon>Saccharomycotina</taxon>
        <taxon>Saccharomycetes</taxon>
        <taxon>Saccharomycetales</taxon>
        <taxon>Saccharomycetaceae</taxon>
        <taxon>Saccharomyces</taxon>
    </lineage>
</organism>
<protein>
    <recommendedName>
        <fullName evidence="7">Ribosomal protein</fullName>
    </recommendedName>
</protein>
<dbReference type="HOGENOM" id="CLU_135723_1_2_1"/>
<keyword evidence="3" id="KW-0809">Transit peptide</keyword>
<keyword evidence="5" id="KW-0496">Mitochondrion</keyword>
<dbReference type="PROSITE" id="PS00828">
    <property type="entry name" value="RIBOSOMAL_L36"/>
    <property type="match status" value="1"/>
</dbReference>
<dbReference type="EMBL" id="AAFW02000135">
    <property type="protein sequence ID" value="EDN60962.1"/>
    <property type="molecule type" value="Genomic_DNA"/>
</dbReference>
<dbReference type="GO" id="GO:0006412">
    <property type="term" value="P:translation"/>
    <property type="evidence" value="ECO:0007669"/>
    <property type="project" value="InterPro"/>
</dbReference>
<dbReference type="InterPro" id="IPR000473">
    <property type="entry name" value="Ribosomal_bL36"/>
</dbReference>
<name>A6ZW70_YEAS7</name>
<evidence type="ECO:0000313" key="8">
    <source>
        <dbReference type="EMBL" id="EDN60962.1"/>
    </source>
</evidence>
<dbReference type="PANTHER" id="PTHR46909">
    <property type="entry name" value="39S RIBOSOMAL PROTEIN L36, MITOCHONDRIAL"/>
    <property type="match status" value="1"/>
</dbReference>
<keyword evidence="4 7" id="KW-0689">Ribosomal protein</keyword>
<comment type="subcellular location">
    <subcellularLocation>
        <location evidence="1">Mitochondrion</location>
    </subcellularLocation>
</comment>
<sequence>MFLQTLRLTMPRMFSHMKPSPITITRACTVPSLLSVAAPQPALVAANRPLVFNRGFKVRTSVKKFCSDCYLVRRKGRVYIYCKSNKKHKQRQG</sequence>
<dbReference type="OrthoDB" id="10265903at2759"/>
<reference evidence="8 9" key="1">
    <citation type="journal article" date="2007" name="Proc. Natl. Acad. Sci. U.S.A.">
        <title>Genome sequencing and comparative analysis of Saccharomyces cerevisiae strain YJM789.</title>
        <authorList>
            <person name="Wei W."/>
            <person name="McCusker J.H."/>
            <person name="Hyman R.W."/>
            <person name="Jones T."/>
            <person name="Ning Y."/>
            <person name="Cao Z."/>
            <person name="Gu Z."/>
            <person name="Bruno D."/>
            <person name="Miranda M."/>
            <person name="Nguyen M."/>
            <person name="Wilhelmy J."/>
            <person name="Komp C."/>
            <person name="Tamse R."/>
            <person name="Wang X."/>
            <person name="Jia P."/>
            <person name="Luedi P."/>
            <person name="Oefner P.J."/>
            <person name="David L."/>
            <person name="Dietrich F.S."/>
            <person name="Li Y."/>
            <person name="Davis R.W."/>
            <person name="Steinmetz L.M."/>
        </authorList>
    </citation>
    <scope>NUCLEOTIDE SEQUENCE [LARGE SCALE GENOMIC DNA]</scope>
    <source>
        <strain evidence="8 9">YJM789</strain>
    </source>
</reference>
<dbReference type="PANTHER" id="PTHR46909:SF1">
    <property type="entry name" value="LARGE RIBOSOMAL SUBUNIT PROTEIN BL36M"/>
    <property type="match status" value="1"/>
</dbReference>
<keyword evidence="6 7" id="KW-0687">Ribonucleoprotein</keyword>
<dbReference type="GO" id="GO:0005762">
    <property type="term" value="C:mitochondrial large ribosomal subunit"/>
    <property type="evidence" value="ECO:0007669"/>
    <property type="project" value="TreeGrafter"/>
</dbReference>
<evidence type="ECO:0000256" key="2">
    <source>
        <dbReference type="ARBA" id="ARBA00007645"/>
    </source>
</evidence>
<evidence type="ECO:0000256" key="6">
    <source>
        <dbReference type="ARBA" id="ARBA00023274"/>
    </source>
</evidence>
<dbReference type="NCBIfam" id="TIGR01022">
    <property type="entry name" value="rpmJ_bact"/>
    <property type="match status" value="1"/>
</dbReference>
<dbReference type="Pfam" id="PF00444">
    <property type="entry name" value="Ribosomal_L36"/>
    <property type="match status" value="1"/>
</dbReference>